<accession>A0ABD2MQ42</accession>
<proteinExistence type="predicted"/>
<keyword evidence="2" id="KW-1185">Reference proteome</keyword>
<sequence>MDNAEFMEHFRVTREVAADIAQRLSISDYFHTQSGPNGKIDPQQHTHIFLWFAGHQTASFRDVADRFNFSISCLHRIMKRMIYFLSNLDPYKIKWPRTK</sequence>
<organism evidence="1 2">
    <name type="scientific">Cryptolaemus montrouzieri</name>
    <dbReference type="NCBI Taxonomy" id="559131"/>
    <lineage>
        <taxon>Eukaryota</taxon>
        <taxon>Metazoa</taxon>
        <taxon>Ecdysozoa</taxon>
        <taxon>Arthropoda</taxon>
        <taxon>Hexapoda</taxon>
        <taxon>Insecta</taxon>
        <taxon>Pterygota</taxon>
        <taxon>Neoptera</taxon>
        <taxon>Endopterygota</taxon>
        <taxon>Coleoptera</taxon>
        <taxon>Polyphaga</taxon>
        <taxon>Cucujiformia</taxon>
        <taxon>Coccinelloidea</taxon>
        <taxon>Coccinellidae</taxon>
        <taxon>Scymninae</taxon>
        <taxon>Scymnini</taxon>
        <taxon>Cryptolaemus</taxon>
    </lineage>
</organism>
<evidence type="ECO:0000313" key="1">
    <source>
        <dbReference type="EMBL" id="KAL3268226.1"/>
    </source>
</evidence>
<evidence type="ECO:0000313" key="2">
    <source>
        <dbReference type="Proteomes" id="UP001516400"/>
    </source>
</evidence>
<comment type="caution">
    <text evidence="1">The sequence shown here is derived from an EMBL/GenBank/DDBJ whole genome shotgun (WGS) entry which is preliminary data.</text>
</comment>
<reference evidence="1 2" key="1">
    <citation type="journal article" date="2021" name="BMC Biol.">
        <title>Horizontally acquired antibacterial genes associated with adaptive radiation of ladybird beetles.</title>
        <authorList>
            <person name="Li H.S."/>
            <person name="Tang X.F."/>
            <person name="Huang Y.H."/>
            <person name="Xu Z.Y."/>
            <person name="Chen M.L."/>
            <person name="Du X.Y."/>
            <person name="Qiu B.Y."/>
            <person name="Chen P.T."/>
            <person name="Zhang W."/>
            <person name="Slipinski A."/>
            <person name="Escalona H.E."/>
            <person name="Waterhouse R.M."/>
            <person name="Zwick A."/>
            <person name="Pang H."/>
        </authorList>
    </citation>
    <scope>NUCLEOTIDE SEQUENCE [LARGE SCALE GENOMIC DNA]</scope>
    <source>
        <tissue evidence="1">Whole body of male adult</tissue>
    </source>
</reference>
<dbReference type="EMBL" id="JABFTP020000021">
    <property type="protein sequence ID" value="KAL3268226.1"/>
    <property type="molecule type" value="Genomic_DNA"/>
</dbReference>
<gene>
    <name evidence="1" type="ORF">HHI36_007350</name>
</gene>
<dbReference type="AlphaFoldDB" id="A0ABD2MQ42"/>
<name>A0ABD2MQ42_9CUCU</name>
<evidence type="ECO:0008006" key="3">
    <source>
        <dbReference type="Google" id="ProtNLM"/>
    </source>
</evidence>
<dbReference type="Proteomes" id="UP001516400">
    <property type="component" value="Unassembled WGS sequence"/>
</dbReference>
<protein>
    <recommendedName>
        <fullName evidence="3">Transposase Helix-turn-helix domain-containing protein</fullName>
    </recommendedName>
</protein>